<gene>
    <name evidence="1" type="ORF">SDC9_108730</name>
</gene>
<reference evidence="1" key="1">
    <citation type="submission" date="2019-08" db="EMBL/GenBank/DDBJ databases">
        <authorList>
            <person name="Kucharzyk K."/>
            <person name="Murdoch R.W."/>
            <person name="Higgins S."/>
            <person name="Loffler F."/>
        </authorList>
    </citation>
    <scope>NUCLEOTIDE SEQUENCE</scope>
</reference>
<sequence>MKRELGNDYDCYELVFRTADNRIYRFYSAEPPRRENRINSSLPKSISFRTLIQPGAEGDFFAIRVLTDADGASRFQPGTLPGVALPEQFTALINMNPASRTFPKAEHGEFLNKALRRLESPATPAALERELTALLEELKKADAMNPYPRLELARRLLELLPQCSGFYATTIEPETRKIDRIVKTRTGNWRLPTEAVEFADEAAAIEHFFAELNPSAMSAAVDQNRQLRRLALDRGLSPGGILLADAGKGYGVRWFNHAQGNSELWFFYPDADHAKVESVVVIDRQELGSDNRLPQQLAAKAFAGMVFFTPFDGKTTSALTDDILKSAAAAKVRLQWPASWPSNRRDEQRP</sequence>
<evidence type="ECO:0000313" key="1">
    <source>
        <dbReference type="EMBL" id="MPM61867.1"/>
    </source>
</evidence>
<proteinExistence type="predicted"/>
<organism evidence="1">
    <name type="scientific">bioreactor metagenome</name>
    <dbReference type="NCBI Taxonomy" id="1076179"/>
    <lineage>
        <taxon>unclassified sequences</taxon>
        <taxon>metagenomes</taxon>
        <taxon>ecological metagenomes</taxon>
    </lineage>
</organism>
<name>A0A645B8Z1_9ZZZZ</name>
<dbReference type="EMBL" id="VSSQ01018565">
    <property type="protein sequence ID" value="MPM61867.1"/>
    <property type="molecule type" value="Genomic_DNA"/>
</dbReference>
<dbReference type="AlphaFoldDB" id="A0A645B8Z1"/>
<comment type="caution">
    <text evidence="1">The sequence shown here is derived from an EMBL/GenBank/DDBJ whole genome shotgun (WGS) entry which is preliminary data.</text>
</comment>
<accession>A0A645B8Z1</accession>
<protein>
    <submittedName>
        <fullName evidence="1">Uncharacterized protein</fullName>
    </submittedName>
</protein>